<reference evidence="1" key="1">
    <citation type="submission" date="2018-02" db="EMBL/GenBank/DDBJ databases">
        <title>Rhizophora mucronata_Transcriptome.</title>
        <authorList>
            <person name="Meera S.P."/>
            <person name="Sreeshan A."/>
            <person name="Augustine A."/>
        </authorList>
    </citation>
    <scope>NUCLEOTIDE SEQUENCE</scope>
    <source>
        <tissue evidence="1">Leaf</tissue>
    </source>
</reference>
<proteinExistence type="predicted"/>
<organism evidence="1">
    <name type="scientific">Rhizophora mucronata</name>
    <name type="common">Asiatic mangrove</name>
    <dbReference type="NCBI Taxonomy" id="61149"/>
    <lineage>
        <taxon>Eukaryota</taxon>
        <taxon>Viridiplantae</taxon>
        <taxon>Streptophyta</taxon>
        <taxon>Embryophyta</taxon>
        <taxon>Tracheophyta</taxon>
        <taxon>Spermatophyta</taxon>
        <taxon>Magnoliopsida</taxon>
        <taxon>eudicotyledons</taxon>
        <taxon>Gunneridae</taxon>
        <taxon>Pentapetalae</taxon>
        <taxon>rosids</taxon>
        <taxon>fabids</taxon>
        <taxon>Malpighiales</taxon>
        <taxon>Rhizophoraceae</taxon>
        <taxon>Rhizophora</taxon>
    </lineage>
</organism>
<name>A0A2P2JVU8_RHIMU</name>
<sequence length="92" mass="10468">MQTKQELIFRRKEKALPLLQHTKLYYKLHQPSTQQIQLADDNACASNDCMPLKSTPVSTESRIYIHLEKMSTSDKASGIEPDCIPLLLSLSH</sequence>
<keyword evidence="1" id="KW-0418">Kinase</keyword>
<evidence type="ECO:0000313" key="1">
    <source>
        <dbReference type="EMBL" id="MBW97570.1"/>
    </source>
</evidence>
<keyword evidence="1" id="KW-0808">Transferase</keyword>
<protein>
    <submittedName>
        <fullName evidence="1">Serine/threonine-protein kinase CDL1-like isoform X2</fullName>
    </submittedName>
</protein>
<accession>A0A2P2JVU8</accession>
<dbReference type="AlphaFoldDB" id="A0A2P2JVU8"/>
<dbReference type="GO" id="GO:0016301">
    <property type="term" value="F:kinase activity"/>
    <property type="evidence" value="ECO:0007669"/>
    <property type="project" value="UniProtKB-KW"/>
</dbReference>
<dbReference type="EMBL" id="GGEC01017087">
    <property type="protein sequence ID" value="MBW97570.1"/>
    <property type="molecule type" value="Transcribed_RNA"/>
</dbReference>